<proteinExistence type="predicted"/>
<accession>A0ABP1CM60</accession>
<sequence length="100" mass="10689">MSSSGTFTNFLHSFGHYTIFNPSVPLLPGFPPPPSTPTIPVLGPSVSDGELHFSVIENPLDSSCTMSSKYVNSLSFTPAEYTVPVSSILDPGQRCVNTKL</sequence>
<protein>
    <submittedName>
        <fullName evidence="1">Uncharacterized protein</fullName>
    </submittedName>
</protein>
<dbReference type="Proteomes" id="UP001497453">
    <property type="component" value="Chromosome 1"/>
</dbReference>
<dbReference type="EMBL" id="OZ037944">
    <property type="protein sequence ID" value="CAL1696796.1"/>
    <property type="molecule type" value="Genomic_DNA"/>
</dbReference>
<organism evidence="1 2">
    <name type="scientific">Somion occarium</name>
    <dbReference type="NCBI Taxonomy" id="3059160"/>
    <lineage>
        <taxon>Eukaryota</taxon>
        <taxon>Fungi</taxon>
        <taxon>Dikarya</taxon>
        <taxon>Basidiomycota</taxon>
        <taxon>Agaricomycotina</taxon>
        <taxon>Agaricomycetes</taxon>
        <taxon>Polyporales</taxon>
        <taxon>Cerrenaceae</taxon>
        <taxon>Somion</taxon>
    </lineage>
</organism>
<evidence type="ECO:0000313" key="2">
    <source>
        <dbReference type="Proteomes" id="UP001497453"/>
    </source>
</evidence>
<evidence type="ECO:0000313" key="1">
    <source>
        <dbReference type="EMBL" id="CAL1696796.1"/>
    </source>
</evidence>
<name>A0ABP1CM60_9APHY</name>
<keyword evidence="2" id="KW-1185">Reference proteome</keyword>
<reference evidence="2" key="1">
    <citation type="submission" date="2024-04" db="EMBL/GenBank/DDBJ databases">
        <authorList>
            <person name="Shaw F."/>
            <person name="Minotto A."/>
        </authorList>
    </citation>
    <scope>NUCLEOTIDE SEQUENCE [LARGE SCALE GENOMIC DNA]</scope>
</reference>
<gene>
    <name evidence="1" type="ORF">GFSPODELE1_LOCUS1342</name>
</gene>